<dbReference type="InterPro" id="IPR014729">
    <property type="entry name" value="Rossmann-like_a/b/a_fold"/>
</dbReference>
<evidence type="ECO:0000256" key="9">
    <source>
        <dbReference type="PIRNR" id="PIRNR000089"/>
    </source>
</evidence>
<comment type="function">
    <text evidence="8 9">The electron transfer flavoprotein serves as a specific electron acceptor for several dehydrogenases, including five acyl-CoA dehydrogenases, glutaryl-CoA and sarcosine dehydrogenase. It transfers the electrons to the main mitochondrial respiratory chain via ETF-ubiquinone oxidoreductase (ETF dehydrogenase).</text>
</comment>
<dbReference type="InterPro" id="IPR018206">
    <property type="entry name" value="ETF_asu_C_CS"/>
</dbReference>
<name>A0A1E3QYB9_9ASCO</name>
<comment type="cofactor">
    <cofactor evidence="9 10">
        <name>FAD</name>
        <dbReference type="ChEBI" id="CHEBI:57692"/>
    </cofactor>
    <text evidence="9 10">Binds 1 FAD per dimer.</text>
</comment>
<evidence type="ECO:0000256" key="1">
    <source>
        <dbReference type="ARBA" id="ARBA00004305"/>
    </source>
</evidence>
<dbReference type="InterPro" id="IPR029035">
    <property type="entry name" value="DHS-like_NAD/FAD-binding_dom"/>
</dbReference>
<dbReference type="EMBL" id="KV454426">
    <property type="protein sequence ID" value="ODQ82653.1"/>
    <property type="molecule type" value="Genomic_DNA"/>
</dbReference>
<gene>
    <name evidence="12" type="ORF">BABINDRAFT_159194</name>
</gene>
<dbReference type="GO" id="GO:0033539">
    <property type="term" value="P:fatty acid beta-oxidation using acyl-CoA dehydrogenase"/>
    <property type="evidence" value="ECO:0007669"/>
    <property type="project" value="TreeGrafter"/>
</dbReference>
<evidence type="ECO:0000256" key="2">
    <source>
        <dbReference type="ARBA" id="ARBA00005817"/>
    </source>
</evidence>
<keyword evidence="4 9" id="KW-0813">Transport</keyword>
<dbReference type="Gene3D" id="3.40.50.1220">
    <property type="entry name" value="TPP-binding domain"/>
    <property type="match status" value="1"/>
</dbReference>
<evidence type="ECO:0000313" key="12">
    <source>
        <dbReference type="EMBL" id="ODQ82653.1"/>
    </source>
</evidence>
<evidence type="ECO:0000259" key="11">
    <source>
        <dbReference type="SMART" id="SM00893"/>
    </source>
</evidence>
<dbReference type="InterPro" id="IPR001308">
    <property type="entry name" value="ETF_a/FixB"/>
</dbReference>
<feature type="binding site" evidence="10">
    <location>
        <begin position="261"/>
        <end position="265"/>
    </location>
    <ligand>
        <name>FAD</name>
        <dbReference type="ChEBI" id="CHEBI:57692"/>
    </ligand>
</feature>
<dbReference type="AlphaFoldDB" id="A0A1E3QYB9"/>
<sequence>MLRSIHLSRRALSVRFSSTLAFIEASGATITPSTLSALTAAQQLGKPITAVVTGSQAAAVTEEVKKIASVSKILVAADAKYDHYFPEELSPLIQQILTNADFTHFVVAASTVGKNLLPRVGALLDFQPISDIVKVEAPDTFVRPIYAGNALATVKTSDKIVLASVRGSSFAPVELTATNETPVEEVTAVASECRTSFVSEELVTSERPDLASAVKVVSGGRGLQSKEQFDAIMEPLAKSLNAAIGASRAAVDAGFCDNSLQVGQTGKVVAPELYIAVGISGAIQHLAGMKDAKTIVAINKDEESPIFTVADIGLVGDLFEVVPELTQKIEASK</sequence>
<evidence type="ECO:0000256" key="6">
    <source>
        <dbReference type="ARBA" id="ARBA00022827"/>
    </source>
</evidence>
<dbReference type="PROSITE" id="PS00696">
    <property type="entry name" value="ETF_ALPHA"/>
    <property type="match status" value="1"/>
</dbReference>
<dbReference type="OrthoDB" id="1715808at2759"/>
<evidence type="ECO:0000256" key="4">
    <source>
        <dbReference type="ARBA" id="ARBA00022448"/>
    </source>
</evidence>
<dbReference type="PANTHER" id="PTHR43153">
    <property type="entry name" value="ELECTRON TRANSFER FLAVOPROTEIN ALPHA"/>
    <property type="match status" value="1"/>
</dbReference>
<keyword evidence="13" id="KW-1185">Reference proteome</keyword>
<dbReference type="RefSeq" id="XP_018987981.1">
    <property type="nucleotide sequence ID" value="XM_019127516.1"/>
</dbReference>
<protein>
    <recommendedName>
        <fullName evidence="9">Probable electron transfer flavoprotein subunit alpha</fullName>
    </recommendedName>
</protein>
<feature type="binding site" evidence="10">
    <location>
        <begin position="278"/>
        <end position="285"/>
    </location>
    <ligand>
        <name>FAD</name>
        <dbReference type="ChEBI" id="CHEBI:57692"/>
    </ligand>
</feature>
<feature type="domain" description="Electron transfer flavoprotein alpha/beta-subunit N-terminal" evidence="11">
    <location>
        <begin position="19"/>
        <end position="201"/>
    </location>
</feature>
<dbReference type="Pfam" id="PF01012">
    <property type="entry name" value="ETF"/>
    <property type="match status" value="1"/>
</dbReference>
<dbReference type="GeneID" id="30145369"/>
<keyword evidence="7 9" id="KW-0249">Electron transport</keyword>
<feature type="binding site" evidence="10">
    <location>
        <position position="221"/>
    </location>
    <ligand>
        <name>FAD</name>
        <dbReference type="ChEBI" id="CHEBI:57692"/>
    </ligand>
</feature>
<comment type="similarity">
    <text evidence="2 9">Belongs to the ETF alpha-subunit/FixB family.</text>
</comment>
<evidence type="ECO:0000256" key="5">
    <source>
        <dbReference type="ARBA" id="ARBA00022630"/>
    </source>
</evidence>
<evidence type="ECO:0000256" key="10">
    <source>
        <dbReference type="PIRSR" id="PIRSR000089-1"/>
    </source>
</evidence>
<dbReference type="SUPFAM" id="SSF52402">
    <property type="entry name" value="Adenine nucleotide alpha hydrolases-like"/>
    <property type="match status" value="1"/>
</dbReference>
<dbReference type="STRING" id="984486.A0A1E3QYB9"/>
<dbReference type="InterPro" id="IPR033947">
    <property type="entry name" value="ETF_alpha_N"/>
</dbReference>
<dbReference type="GO" id="GO:0050660">
    <property type="term" value="F:flavin adenine dinucleotide binding"/>
    <property type="evidence" value="ECO:0007669"/>
    <property type="project" value="InterPro"/>
</dbReference>
<keyword evidence="5 9" id="KW-0285">Flavoprotein</keyword>
<keyword evidence="9" id="KW-0496">Mitochondrion</keyword>
<dbReference type="FunFam" id="3.40.50.1220:FF:000001">
    <property type="entry name" value="Electron transfer flavoprotein, alpha subunit"/>
    <property type="match status" value="1"/>
</dbReference>
<accession>A0A1E3QYB9</accession>
<evidence type="ECO:0000256" key="7">
    <source>
        <dbReference type="ARBA" id="ARBA00022982"/>
    </source>
</evidence>
<dbReference type="Gene3D" id="3.40.50.620">
    <property type="entry name" value="HUPs"/>
    <property type="match status" value="1"/>
</dbReference>
<dbReference type="FunFam" id="3.40.50.620:FF:000041">
    <property type="entry name" value="Electron transfer flavoprotein alpha subunit"/>
    <property type="match status" value="1"/>
</dbReference>
<dbReference type="InterPro" id="IPR014731">
    <property type="entry name" value="ETF_asu_C"/>
</dbReference>
<feature type="binding site" evidence="10">
    <location>
        <position position="299"/>
    </location>
    <ligand>
        <name>FAD</name>
        <dbReference type="ChEBI" id="CHEBI:57692"/>
    </ligand>
</feature>
<dbReference type="Proteomes" id="UP000094336">
    <property type="component" value="Unassembled WGS sequence"/>
</dbReference>
<evidence type="ECO:0000256" key="8">
    <source>
        <dbReference type="ARBA" id="ARBA00025416"/>
    </source>
</evidence>
<evidence type="ECO:0000313" key="13">
    <source>
        <dbReference type="Proteomes" id="UP000094336"/>
    </source>
</evidence>
<organism evidence="12 13">
    <name type="scientific">Babjeviella inositovora NRRL Y-12698</name>
    <dbReference type="NCBI Taxonomy" id="984486"/>
    <lineage>
        <taxon>Eukaryota</taxon>
        <taxon>Fungi</taxon>
        <taxon>Dikarya</taxon>
        <taxon>Ascomycota</taxon>
        <taxon>Saccharomycotina</taxon>
        <taxon>Pichiomycetes</taxon>
        <taxon>Serinales incertae sedis</taxon>
        <taxon>Babjeviella</taxon>
    </lineage>
</organism>
<reference evidence="13" key="1">
    <citation type="submission" date="2016-05" db="EMBL/GenBank/DDBJ databases">
        <title>Comparative genomics of biotechnologically important yeasts.</title>
        <authorList>
            <consortium name="DOE Joint Genome Institute"/>
            <person name="Riley R."/>
            <person name="Haridas S."/>
            <person name="Wolfe K.H."/>
            <person name="Lopes M.R."/>
            <person name="Hittinger C.T."/>
            <person name="Goker M."/>
            <person name="Salamov A."/>
            <person name="Wisecaver J."/>
            <person name="Long T.M."/>
            <person name="Aerts A.L."/>
            <person name="Barry K."/>
            <person name="Choi C."/>
            <person name="Clum A."/>
            <person name="Coughlan A.Y."/>
            <person name="Deshpande S."/>
            <person name="Douglass A.P."/>
            <person name="Hanson S.J."/>
            <person name="Klenk H.-P."/>
            <person name="Labutti K."/>
            <person name="Lapidus A."/>
            <person name="Lindquist E."/>
            <person name="Lipzen A."/>
            <person name="Meier-Kolthoff J.P."/>
            <person name="Ohm R.A."/>
            <person name="Otillar R.P."/>
            <person name="Pangilinan J."/>
            <person name="Peng Y."/>
            <person name="Rokas A."/>
            <person name="Rosa C.A."/>
            <person name="Scheuner C."/>
            <person name="Sibirny A.A."/>
            <person name="Slot J.C."/>
            <person name="Stielow J.B."/>
            <person name="Sun H."/>
            <person name="Kurtzman C.P."/>
            <person name="Blackwell M."/>
            <person name="Grigoriev I.V."/>
            <person name="Jeffries T.W."/>
        </authorList>
    </citation>
    <scope>NUCLEOTIDE SEQUENCE [LARGE SCALE GENOMIC DNA]</scope>
    <source>
        <strain evidence="13">NRRL Y-12698</strain>
    </source>
</reference>
<dbReference type="GO" id="GO:0005759">
    <property type="term" value="C:mitochondrial matrix"/>
    <property type="evidence" value="ECO:0007669"/>
    <property type="project" value="UniProtKB-SubCell"/>
</dbReference>
<dbReference type="PANTHER" id="PTHR43153:SF1">
    <property type="entry name" value="ELECTRON TRANSFER FLAVOPROTEIN SUBUNIT ALPHA, MITOCHONDRIAL"/>
    <property type="match status" value="1"/>
</dbReference>
<dbReference type="SMART" id="SM00893">
    <property type="entry name" value="ETF"/>
    <property type="match status" value="1"/>
</dbReference>
<dbReference type="CDD" id="cd01715">
    <property type="entry name" value="ETF_alpha"/>
    <property type="match status" value="1"/>
</dbReference>
<comment type="subunit">
    <text evidence="3 9">Heterodimer of an alpha and a beta subunit.</text>
</comment>
<comment type="subcellular location">
    <subcellularLocation>
        <location evidence="1 9">Mitochondrion matrix</location>
    </subcellularLocation>
</comment>
<dbReference type="InterPro" id="IPR014730">
    <property type="entry name" value="ETF_a/b_N"/>
</dbReference>
<dbReference type="GO" id="GO:0009055">
    <property type="term" value="F:electron transfer activity"/>
    <property type="evidence" value="ECO:0007669"/>
    <property type="project" value="InterPro"/>
</dbReference>
<proteinExistence type="inferred from homology"/>
<evidence type="ECO:0000256" key="3">
    <source>
        <dbReference type="ARBA" id="ARBA00011355"/>
    </source>
</evidence>
<keyword evidence="6 9" id="KW-0274">FAD</keyword>
<dbReference type="SUPFAM" id="SSF52467">
    <property type="entry name" value="DHS-like NAD/FAD-binding domain"/>
    <property type="match status" value="1"/>
</dbReference>
<dbReference type="PIRSF" id="PIRSF000089">
    <property type="entry name" value="Electra_flavoP_a"/>
    <property type="match status" value="1"/>
</dbReference>
<feature type="binding site" evidence="10">
    <location>
        <begin position="247"/>
        <end position="248"/>
    </location>
    <ligand>
        <name>FAD</name>
        <dbReference type="ChEBI" id="CHEBI:57692"/>
    </ligand>
</feature>
<dbReference type="Pfam" id="PF00766">
    <property type="entry name" value="ETF_alpha"/>
    <property type="match status" value="1"/>
</dbReference>